<keyword evidence="5" id="KW-0997">Cell inner membrane</keyword>
<keyword evidence="3" id="KW-1003">Cell membrane</keyword>
<dbReference type="RefSeq" id="WP_302108992.1">
    <property type="nucleotide sequence ID" value="NZ_JAUKTR010000001.1"/>
</dbReference>
<evidence type="ECO:0000256" key="9">
    <source>
        <dbReference type="ARBA" id="ARBA00025772"/>
    </source>
</evidence>
<dbReference type="Pfam" id="PF12019">
    <property type="entry name" value="GspH"/>
    <property type="match status" value="1"/>
</dbReference>
<evidence type="ECO:0000256" key="5">
    <source>
        <dbReference type="ARBA" id="ARBA00022519"/>
    </source>
</evidence>
<reference evidence="13" key="1">
    <citation type="submission" date="2023-07" db="EMBL/GenBank/DDBJ databases">
        <title>Brevundimonas soil sp. nov., isolated from the soil of chemical plant.</title>
        <authorList>
            <person name="Wu N."/>
        </authorList>
    </citation>
    <scope>NUCLEOTIDE SEQUENCE</scope>
    <source>
        <strain evidence="13">XZ-24</strain>
    </source>
</reference>
<dbReference type="EMBL" id="JAUKTR010000001">
    <property type="protein sequence ID" value="MDO1558584.1"/>
    <property type="molecule type" value="Genomic_DNA"/>
</dbReference>
<evidence type="ECO:0000313" key="14">
    <source>
        <dbReference type="Proteomes" id="UP001169063"/>
    </source>
</evidence>
<gene>
    <name evidence="13" type="ORF">Q0812_03975</name>
</gene>
<accession>A0ABT8SJ43</accession>
<protein>
    <recommendedName>
        <fullName evidence="2">Type II secretion system protein H</fullName>
    </recommendedName>
    <alternativeName>
        <fullName evidence="10">General secretion pathway protein H</fullName>
    </alternativeName>
</protein>
<feature type="transmembrane region" description="Helical" evidence="11">
    <location>
        <begin position="15"/>
        <end position="37"/>
    </location>
</feature>
<dbReference type="InterPro" id="IPR045584">
    <property type="entry name" value="Pilin-like"/>
</dbReference>
<evidence type="ECO:0000256" key="2">
    <source>
        <dbReference type="ARBA" id="ARBA00021549"/>
    </source>
</evidence>
<evidence type="ECO:0000256" key="11">
    <source>
        <dbReference type="SAM" id="Phobius"/>
    </source>
</evidence>
<comment type="subcellular location">
    <subcellularLocation>
        <location evidence="1">Cell inner membrane</location>
        <topology evidence="1">Single-pass membrane protein</topology>
    </subcellularLocation>
</comment>
<keyword evidence="7 11" id="KW-1133">Transmembrane helix</keyword>
<dbReference type="NCBIfam" id="TIGR02532">
    <property type="entry name" value="IV_pilin_GFxxxE"/>
    <property type="match status" value="1"/>
</dbReference>
<keyword evidence="8 11" id="KW-0472">Membrane</keyword>
<evidence type="ECO:0000259" key="12">
    <source>
        <dbReference type="Pfam" id="PF12019"/>
    </source>
</evidence>
<evidence type="ECO:0000313" key="13">
    <source>
        <dbReference type="EMBL" id="MDO1558584.1"/>
    </source>
</evidence>
<organism evidence="13 14">
    <name type="scientific">Peiella sedimenti</name>
    <dbReference type="NCBI Taxonomy" id="3061083"/>
    <lineage>
        <taxon>Bacteria</taxon>
        <taxon>Pseudomonadati</taxon>
        <taxon>Pseudomonadota</taxon>
        <taxon>Alphaproteobacteria</taxon>
        <taxon>Caulobacterales</taxon>
        <taxon>Caulobacteraceae</taxon>
        <taxon>Peiella</taxon>
    </lineage>
</organism>
<sequence>MTPISATGPDKDRGGYSLVELMVVTAIIGLLGAVVVLNAPDPQGRLPDAADAFAARLVRAREESILSGRTIEVQVTQAGYAFAALNGEGRAPLANRAFADRAWPDRVAPSEEARIIRFDPTGLVTPAEVVLVRGGSQARVSVSDAGEVAVHAG</sequence>
<comment type="caution">
    <text evidence="13">The sequence shown here is derived from an EMBL/GenBank/DDBJ whole genome shotgun (WGS) entry which is preliminary data.</text>
</comment>
<dbReference type="Pfam" id="PF07963">
    <property type="entry name" value="N_methyl"/>
    <property type="match status" value="1"/>
</dbReference>
<evidence type="ECO:0000256" key="3">
    <source>
        <dbReference type="ARBA" id="ARBA00022475"/>
    </source>
</evidence>
<evidence type="ECO:0000256" key="7">
    <source>
        <dbReference type="ARBA" id="ARBA00022989"/>
    </source>
</evidence>
<evidence type="ECO:0000256" key="6">
    <source>
        <dbReference type="ARBA" id="ARBA00022692"/>
    </source>
</evidence>
<keyword evidence="4" id="KW-0488">Methylation</keyword>
<name>A0ABT8SJ43_9CAUL</name>
<keyword evidence="6 11" id="KW-0812">Transmembrane</keyword>
<evidence type="ECO:0000256" key="1">
    <source>
        <dbReference type="ARBA" id="ARBA00004377"/>
    </source>
</evidence>
<dbReference type="Proteomes" id="UP001169063">
    <property type="component" value="Unassembled WGS sequence"/>
</dbReference>
<proteinExistence type="inferred from homology"/>
<dbReference type="SUPFAM" id="SSF54523">
    <property type="entry name" value="Pili subunits"/>
    <property type="match status" value="1"/>
</dbReference>
<evidence type="ECO:0000256" key="4">
    <source>
        <dbReference type="ARBA" id="ARBA00022481"/>
    </source>
</evidence>
<dbReference type="InterPro" id="IPR022346">
    <property type="entry name" value="T2SS_GspH"/>
</dbReference>
<dbReference type="PROSITE" id="PS00409">
    <property type="entry name" value="PROKAR_NTER_METHYL"/>
    <property type="match status" value="1"/>
</dbReference>
<evidence type="ECO:0000256" key="8">
    <source>
        <dbReference type="ARBA" id="ARBA00023136"/>
    </source>
</evidence>
<keyword evidence="14" id="KW-1185">Reference proteome</keyword>
<dbReference type="Gene3D" id="3.55.40.10">
    <property type="entry name" value="minor pseudopilin epsh domain"/>
    <property type="match status" value="1"/>
</dbReference>
<dbReference type="InterPro" id="IPR012902">
    <property type="entry name" value="N_methyl_site"/>
</dbReference>
<comment type="similarity">
    <text evidence="9">Belongs to the GSP H family.</text>
</comment>
<feature type="domain" description="General secretion pathway GspH" evidence="12">
    <location>
        <begin position="49"/>
        <end position="146"/>
    </location>
</feature>
<evidence type="ECO:0000256" key="10">
    <source>
        <dbReference type="ARBA" id="ARBA00030775"/>
    </source>
</evidence>